<dbReference type="PANTHER" id="PTHR43396:SF3">
    <property type="entry name" value="FLAVOHEMOPROTEIN"/>
    <property type="match status" value="1"/>
</dbReference>
<accession>B6BNK3</accession>
<dbReference type="PROSITE" id="PS01033">
    <property type="entry name" value="GLOBIN"/>
    <property type="match status" value="1"/>
</dbReference>
<dbReference type="SUPFAM" id="SSF46458">
    <property type="entry name" value="Globin-like"/>
    <property type="match status" value="1"/>
</dbReference>
<evidence type="ECO:0000256" key="2">
    <source>
        <dbReference type="ARBA" id="ARBA00022621"/>
    </source>
</evidence>
<evidence type="ECO:0000313" key="8">
    <source>
        <dbReference type="Proteomes" id="UP000006431"/>
    </source>
</evidence>
<evidence type="ECO:0000256" key="3">
    <source>
        <dbReference type="ARBA" id="ARBA00022723"/>
    </source>
</evidence>
<dbReference type="GO" id="GO:0071500">
    <property type="term" value="P:cellular response to nitrosative stress"/>
    <property type="evidence" value="ECO:0007669"/>
    <property type="project" value="TreeGrafter"/>
</dbReference>
<name>B6BNK3_SULGG</name>
<keyword evidence="4" id="KW-0408">Iron</keyword>
<dbReference type="PANTHER" id="PTHR43396">
    <property type="entry name" value="FLAVOHEMOPROTEIN"/>
    <property type="match status" value="1"/>
</dbReference>
<dbReference type="RefSeq" id="WP_008339885.1">
    <property type="nucleotide sequence ID" value="NZ_AFRZ01000001.1"/>
</dbReference>
<evidence type="ECO:0000256" key="5">
    <source>
        <dbReference type="RuleBase" id="RU000356"/>
    </source>
</evidence>
<organism evidence="7 8">
    <name type="scientific">Sulfurimonas gotlandica (strain DSM 19862 / JCM 16533 / GD1)</name>
    <dbReference type="NCBI Taxonomy" id="929558"/>
    <lineage>
        <taxon>Bacteria</taxon>
        <taxon>Pseudomonadati</taxon>
        <taxon>Campylobacterota</taxon>
        <taxon>Epsilonproteobacteria</taxon>
        <taxon>Campylobacterales</taxon>
        <taxon>Sulfurimonadaceae</taxon>
        <taxon>Sulfurimonas</taxon>
    </lineage>
</organism>
<dbReference type="GO" id="GO:0019825">
    <property type="term" value="F:oxygen binding"/>
    <property type="evidence" value="ECO:0007669"/>
    <property type="project" value="InterPro"/>
</dbReference>
<comment type="similarity">
    <text evidence="5">Belongs to the globin family.</text>
</comment>
<dbReference type="Pfam" id="PF00042">
    <property type="entry name" value="Globin"/>
    <property type="match status" value="1"/>
</dbReference>
<comment type="caution">
    <text evidence="7">The sequence shown here is derived from an EMBL/GenBank/DDBJ whole genome shotgun (WGS) entry which is preliminary data.</text>
</comment>
<dbReference type="InterPro" id="IPR012292">
    <property type="entry name" value="Globin/Proto"/>
</dbReference>
<dbReference type="InterPro" id="IPR009050">
    <property type="entry name" value="Globin-like_sf"/>
</dbReference>
<keyword evidence="8" id="KW-1185">Reference proteome</keyword>
<evidence type="ECO:0000313" key="7">
    <source>
        <dbReference type="EMBL" id="EHP31076.1"/>
    </source>
</evidence>
<accession>H1FRZ6</accession>
<protein>
    <submittedName>
        <fullName evidence="7">Putative globin</fullName>
    </submittedName>
</protein>
<dbReference type="GO" id="GO:0005344">
    <property type="term" value="F:oxygen carrier activity"/>
    <property type="evidence" value="ECO:0007669"/>
    <property type="project" value="UniProtKB-KW"/>
</dbReference>
<evidence type="ECO:0000256" key="4">
    <source>
        <dbReference type="ARBA" id="ARBA00023004"/>
    </source>
</evidence>
<evidence type="ECO:0000259" key="6">
    <source>
        <dbReference type="PROSITE" id="PS01033"/>
    </source>
</evidence>
<dbReference type="GO" id="GO:0071949">
    <property type="term" value="F:FAD binding"/>
    <property type="evidence" value="ECO:0007669"/>
    <property type="project" value="TreeGrafter"/>
</dbReference>
<gene>
    <name evidence="7" type="ORF">SMGD1_2554</name>
</gene>
<dbReference type="eggNOG" id="COG1017">
    <property type="taxonomic scope" value="Bacteria"/>
</dbReference>
<proteinExistence type="inferred from homology"/>
<dbReference type="PATRIC" id="fig|929558.5.peg.2542"/>
<keyword evidence="1 5" id="KW-0349">Heme</keyword>
<evidence type="ECO:0000256" key="1">
    <source>
        <dbReference type="ARBA" id="ARBA00022617"/>
    </source>
</evidence>
<dbReference type="OrthoDB" id="3213438at2"/>
<keyword evidence="3" id="KW-0479">Metal-binding</keyword>
<dbReference type="STRING" id="929558.SMGD1_2554"/>
<dbReference type="InterPro" id="IPR000971">
    <property type="entry name" value="Globin"/>
</dbReference>
<dbReference type="GO" id="GO:0046872">
    <property type="term" value="F:metal ion binding"/>
    <property type="evidence" value="ECO:0007669"/>
    <property type="project" value="UniProtKB-KW"/>
</dbReference>
<reference evidence="7 8" key="1">
    <citation type="journal article" date="2012" name="Proc. Natl. Acad. Sci. U.S.A.">
        <title>Genome and physiology of a model Epsilonproteobacterium responsible for sulfide detoxification in marine oxygen depletion zones.</title>
        <authorList>
            <person name="Grote J."/>
            <person name="Schott T."/>
            <person name="Bruckner C.G."/>
            <person name="Glockner F.O."/>
            <person name="Jost G."/>
            <person name="Teeling H."/>
            <person name="Labrenz M."/>
            <person name="Jurgens K."/>
        </authorList>
    </citation>
    <scope>NUCLEOTIDE SEQUENCE [LARGE SCALE GENOMIC DNA]</scope>
    <source>
        <strain evidence="7 8">GD1</strain>
    </source>
</reference>
<sequence length="144" mass="16731">MQELSQKHIDIIKESAELITANDLKITNKMYEILFYKYPHLEMLFENAPDNQFMKLAEALSLYAVNIDKIEKLIPALELIAIKHVEVNIRPGHYSMVGMALIEAIEEVLGKMAPIGFIDAWREVYKYVSDILIEMENKLYKELK</sequence>
<dbReference type="GO" id="GO:0008941">
    <property type="term" value="F:nitric oxide dioxygenase NAD(P)H activity"/>
    <property type="evidence" value="ECO:0007669"/>
    <property type="project" value="TreeGrafter"/>
</dbReference>
<dbReference type="Gene3D" id="1.10.490.10">
    <property type="entry name" value="Globins"/>
    <property type="match status" value="1"/>
</dbReference>
<keyword evidence="2 5" id="KW-0561">Oxygen transport</keyword>
<dbReference type="Proteomes" id="UP000006431">
    <property type="component" value="Unassembled WGS sequence"/>
</dbReference>
<dbReference type="GO" id="GO:0020037">
    <property type="term" value="F:heme binding"/>
    <property type="evidence" value="ECO:0007669"/>
    <property type="project" value="InterPro"/>
</dbReference>
<dbReference type="EMBL" id="AFRZ01000001">
    <property type="protein sequence ID" value="EHP31076.1"/>
    <property type="molecule type" value="Genomic_DNA"/>
</dbReference>
<dbReference type="GO" id="GO:0046210">
    <property type="term" value="P:nitric oxide catabolic process"/>
    <property type="evidence" value="ECO:0007669"/>
    <property type="project" value="TreeGrafter"/>
</dbReference>
<feature type="domain" description="Globin" evidence="6">
    <location>
        <begin position="3"/>
        <end position="137"/>
    </location>
</feature>
<keyword evidence="5" id="KW-0813">Transport</keyword>
<dbReference type="AlphaFoldDB" id="B6BNK3"/>
<dbReference type="HOGENOM" id="CLU_003827_13_2_7"/>